<dbReference type="AlphaFoldDB" id="A0A518DPB3"/>
<evidence type="ECO:0000313" key="2">
    <source>
        <dbReference type="Proteomes" id="UP000317648"/>
    </source>
</evidence>
<evidence type="ECO:0000313" key="1">
    <source>
        <dbReference type="EMBL" id="QDU93675.1"/>
    </source>
</evidence>
<reference evidence="1 2" key="1">
    <citation type="submission" date="2019-02" db="EMBL/GenBank/DDBJ databases">
        <title>Deep-cultivation of Planctomycetes and their phenomic and genomic characterization uncovers novel biology.</title>
        <authorList>
            <person name="Wiegand S."/>
            <person name="Jogler M."/>
            <person name="Boedeker C."/>
            <person name="Pinto D."/>
            <person name="Vollmers J."/>
            <person name="Rivas-Marin E."/>
            <person name="Kohn T."/>
            <person name="Peeters S.H."/>
            <person name="Heuer A."/>
            <person name="Rast P."/>
            <person name="Oberbeckmann S."/>
            <person name="Bunk B."/>
            <person name="Jeske O."/>
            <person name="Meyerdierks A."/>
            <person name="Storesund J.E."/>
            <person name="Kallscheuer N."/>
            <person name="Luecker S."/>
            <person name="Lage O.M."/>
            <person name="Pohl T."/>
            <person name="Merkel B.J."/>
            <person name="Hornburger P."/>
            <person name="Mueller R.-W."/>
            <person name="Bruemmer F."/>
            <person name="Labrenz M."/>
            <person name="Spormann A.M."/>
            <person name="Op den Camp H."/>
            <person name="Overmann J."/>
            <person name="Amann R."/>
            <person name="Jetten M.S.M."/>
            <person name="Mascher T."/>
            <person name="Medema M.H."/>
            <person name="Devos D.P."/>
            <person name="Kaster A.-K."/>
            <person name="Ovreas L."/>
            <person name="Rohde M."/>
            <person name="Galperin M.Y."/>
            <person name="Jogler C."/>
        </authorList>
    </citation>
    <scope>NUCLEOTIDE SEQUENCE [LARGE SCALE GENOMIC DNA]</scope>
    <source>
        <strain evidence="1 2">Pla85_3_4</strain>
    </source>
</reference>
<dbReference type="EMBL" id="CP036433">
    <property type="protein sequence ID" value="QDU93675.1"/>
    <property type="molecule type" value="Genomic_DNA"/>
</dbReference>
<organism evidence="1 2">
    <name type="scientific">Lignipirellula cremea</name>
    <dbReference type="NCBI Taxonomy" id="2528010"/>
    <lineage>
        <taxon>Bacteria</taxon>
        <taxon>Pseudomonadati</taxon>
        <taxon>Planctomycetota</taxon>
        <taxon>Planctomycetia</taxon>
        <taxon>Pirellulales</taxon>
        <taxon>Pirellulaceae</taxon>
        <taxon>Lignipirellula</taxon>
    </lineage>
</organism>
<dbReference type="Proteomes" id="UP000317648">
    <property type="component" value="Chromosome"/>
</dbReference>
<gene>
    <name evidence="1" type="ORF">Pla8534_14560</name>
</gene>
<dbReference type="RefSeq" id="WP_145050765.1">
    <property type="nucleotide sequence ID" value="NZ_CP036433.1"/>
</dbReference>
<dbReference type="KEGG" id="lcre:Pla8534_14560"/>
<accession>A0A518DPB3</accession>
<protein>
    <submittedName>
        <fullName evidence="1">Uncharacterized protein</fullName>
    </submittedName>
</protein>
<keyword evidence="2" id="KW-1185">Reference proteome</keyword>
<proteinExistence type="predicted"/>
<sequence>MSLRIVLIRTFIGGFFTVVALASQAQEGIVPLGPGHLPQRLQGNWQVGLCVLDGHSWLRFHNLETHETHTLSRIQRGWGGRQDEQSGRWIVPHVNASGLHWNQDLLRYQDQPERTYLLRTVNVANPVIFRGQGDEGYGLFANNCVTFVRDAWDFYAGEYFRLLPPHLPQRLRSVVIATPAPHPYQPPQRTQRTAVQPAGYGAPLLQR</sequence>
<name>A0A518DPB3_9BACT</name>